<protein>
    <submittedName>
        <fullName evidence="1">Uncharacterized protein</fullName>
    </submittedName>
</protein>
<sequence length="369" mass="41699">MRLRIVPFSDVRSAITSSTAYDPQSQFNTYEHSISELTAAVPDFDHRARWEREQPWLRLRPWLDLILESQRIDPGKAHQIKLPGWYCDDLVRAGATWDMSRRISADVWEDLRDSFPERTASGHAVEALFTSTDHVPTKYFVRLDACSLKDAEILPSGKDTDAGRPMGNAALTSASELWQHILTSVRGCRGMKEARIAEEDVYIYLLPWREDVVQGTEFRVFCPPHEGRIAAISQYVWHKPLHAFTSHSSGLETWCDQVLKGIEDVHERISNSEASTSAMRDAGYSFDVLVFGGEAAKNTSHQNLGDKHPLVHRSMDVQLVELNSFGATTGCGSCLFHWIRNAEVLYGKQGEVEFRLALVRDTHSTIGNR</sequence>
<name>A0AAE0TLY5_9PEZI</name>
<reference evidence="1" key="1">
    <citation type="submission" date="2023-07" db="EMBL/GenBank/DDBJ databases">
        <title>Black Yeasts Isolated from many extreme environments.</title>
        <authorList>
            <person name="Coleine C."/>
            <person name="Stajich J.E."/>
            <person name="Selbmann L."/>
        </authorList>
    </citation>
    <scope>NUCLEOTIDE SEQUENCE</scope>
    <source>
        <strain evidence="1">CCFEE 5485</strain>
    </source>
</reference>
<dbReference type="EMBL" id="JAUTXT010000091">
    <property type="protein sequence ID" value="KAK3669313.1"/>
    <property type="molecule type" value="Genomic_DNA"/>
</dbReference>
<comment type="caution">
    <text evidence="1">The sequence shown here is derived from an EMBL/GenBank/DDBJ whole genome shotgun (WGS) entry which is preliminary data.</text>
</comment>
<accession>A0AAE0TLY5</accession>
<proteinExistence type="predicted"/>
<evidence type="ECO:0000313" key="1">
    <source>
        <dbReference type="EMBL" id="KAK3669313.1"/>
    </source>
</evidence>
<gene>
    <name evidence="1" type="ORF">LTR78_010812</name>
</gene>
<keyword evidence="2" id="KW-1185">Reference proteome</keyword>
<dbReference type="AlphaFoldDB" id="A0AAE0TLY5"/>
<dbReference type="Proteomes" id="UP001274830">
    <property type="component" value="Unassembled WGS sequence"/>
</dbReference>
<organism evidence="1 2">
    <name type="scientific">Recurvomyces mirabilis</name>
    <dbReference type="NCBI Taxonomy" id="574656"/>
    <lineage>
        <taxon>Eukaryota</taxon>
        <taxon>Fungi</taxon>
        <taxon>Dikarya</taxon>
        <taxon>Ascomycota</taxon>
        <taxon>Pezizomycotina</taxon>
        <taxon>Dothideomycetes</taxon>
        <taxon>Dothideomycetidae</taxon>
        <taxon>Mycosphaerellales</taxon>
        <taxon>Teratosphaeriaceae</taxon>
        <taxon>Recurvomyces</taxon>
    </lineage>
</organism>
<evidence type="ECO:0000313" key="2">
    <source>
        <dbReference type="Proteomes" id="UP001274830"/>
    </source>
</evidence>